<dbReference type="Pfam" id="PF10263">
    <property type="entry name" value="SprT-like"/>
    <property type="match status" value="1"/>
</dbReference>
<evidence type="ECO:0000313" key="3">
    <source>
        <dbReference type="Proteomes" id="UP000056252"/>
    </source>
</evidence>
<dbReference type="PANTHER" id="PTHR21220:SF0">
    <property type="entry name" value="DNA-DEPENDENT METALLOPROTEASE SPRTN"/>
    <property type="match status" value="1"/>
</dbReference>
<protein>
    <submittedName>
        <fullName evidence="2">Transcription elongation protein SprT</fullName>
    </submittedName>
</protein>
<name>A0A0S2KKE4_9BACT</name>
<sequence length="216" mass="25060">MTIDAAWLTFWFDRFNRDYFGEGLPRPKLALSRSRTQLGTMACKRHIRCGKTTFSDYAIRLSIYYEQTERQFQNTLLHEMIHYSIAYTGVKDSSPHGIVFRGMMDALNRKYGWEISVSARMNKAGCAVVSQKTTDYLVLALEMRSGECYFSVVNRGYAARINAQLKQLFTVNHFAWYISSDAHFATYPVVRSLRGRRVSRNLFDEMLPSMRQIVVD</sequence>
<dbReference type="AlphaFoldDB" id="A0A0S2KKE4"/>
<feature type="domain" description="SprT-like" evidence="1">
    <location>
        <begin position="11"/>
        <end position="117"/>
    </location>
</feature>
<dbReference type="eggNOG" id="ENOG5033ZAH">
    <property type="taxonomic scope" value="Bacteria"/>
</dbReference>
<reference evidence="3" key="1">
    <citation type="submission" date="2015-11" db="EMBL/GenBank/DDBJ databases">
        <authorList>
            <person name="Holder M.E."/>
            <person name="Ajami N.J."/>
            <person name="Petrosino J.F."/>
        </authorList>
    </citation>
    <scope>NUCLEOTIDE SEQUENCE [LARGE SCALE GENOMIC DNA]</scope>
    <source>
        <strain evidence="3">F0113</strain>
    </source>
</reference>
<dbReference type="GO" id="GO:0004222">
    <property type="term" value="F:metalloendopeptidase activity"/>
    <property type="evidence" value="ECO:0007669"/>
    <property type="project" value="InterPro"/>
</dbReference>
<dbReference type="KEGG" id="peo:AS203_06435"/>
<proteinExistence type="predicted"/>
<evidence type="ECO:0000259" key="1">
    <source>
        <dbReference type="Pfam" id="PF10263"/>
    </source>
</evidence>
<dbReference type="InterPro" id="IPR044245">
    <property type="entry name" value="Spartan"/>
</dbReference>
<dbReference type="InterPro" id="IPR006640">
    <property type="entry name" value="SprT-like_domain"/>
</dbReference>
<keyword evidence="3" id="KW-1185">Reference proteome</keyword>
<accession>A0A0S2KKE4</accession>
<gene>
    <name evidence="2" type="ORF">AS203_06435</name>
</gene>
<dbReference type="EMBL" id="CP013195">
    <property type="protein sequence ID" value="ALO48761.1"/>
    <property type="molecule type" value="Genomic_DNA"/>
</dbReference>
<dbReference type="RefSeq" id="WP_060544305.1">
    <property type="nucleotide sequence ID" value="NZ_CP013195.1"/>
</dbReference>
<dbReference type="GO" id="GO:0006974">
    <property type="term" value="P:DNA damage response"/>
    <property type="evidence" value="ECO:0007669"/>
    <property type="project" value="InterPro"/>
</dbReference>
<dbReference type="GO" id="GO:0031593">
    <property type="term" value="F:polyubiquitin modification-dependent protein binding"/>
    <property type="evidence" value="ECO:0007669"/>
    <property type="project" value="TreeGrafter"/>
</dbReference>
<dbReference type="Proteomes" id="UP000056252">
    <property type="component" value="Chromosome"/>
</dbReference>
<dbReference type="PANTHER" id="PTHR21220">
    <property type="entry name" value="DNA-DEPENDENT METALLOPROTEASE SPRTN"/>
    <property type="match status" value="1"/>
</dbReference>
<evidence type="ECO:0000313" key="2">
    <source>
        <dbReference type="EMBL" id="ALO48761.1"/>
    </source>
</evidence>
<dbReference type="OrthoDB" id="1082254at2"/>
<organism evidence="2 3">
    <name type="scientific">Hoylesella enoeca</name>
    <dbReference type="NCBI Taxonomy" id="76123"/>
    <lineage>
        <taxon>Bacteria</taxon>
        <taxon>Pseudomonadati</taxon>
        <taxon>Bacteroidota</taxon>
        <taxon>Bacteroidia</taxon>
        <taxon>Bacteroidales</taxon>
        <taxon>Prevotellaceae</taxon>
        <taxon>Hoylesella</taxon>
    </lineage>
</organism>
<dbReference type="GO" id="GO:0003697">
    <property type="term" value="F:single-stranded DNA binding"/>
    <property type="evidence" value="ECO:0007669"/>
    <property type="project" value="InterPro"/>
</dbReference>